<dbReference type="GO" id="GO:0016459">
    <property type="term" value="C:myosin complex"/>
    <property type="evidence" value="ECO:0007669"/>
    <property type="project" value="UniProtKB-KW"/>
</dbReference>
<dbReference type="GO" id="GO:0005546">
    <property type="term" value="F:phosphatidylinositol-4,5-bisphosphate binding"/>
    <property type="evidence" value="ECO:0007669"/>
    <property type="project" value="UniProtKB-ARBA"/>
</dbReference>
<feature type="compositionally biased region" description="Polar residues" evidence="9">
    <location>
        <begin position="1061"/>
        <end position="1072"/>
    </location>
</feature>
<feature type="region of interest" description="Actin-binding" evidence="8">
    <location>
        <begin position="572"/>
        <end position="594"/>
    </location>
</feature>
<evidence type="ECO:0000256" key="9">
    <source>
        <dbReference type="SAM" id="MobiDB-lite"/>
    </source>
</evidence>
<evidence type="ECO:0000256" key="5">
    <source>
        <dbReference type="ARBA" id="ARBA00023123"/>
    </source>
</evidence>
<dbReference type="InterPro" id="IPR027417">
    <property type="entry name" value="P-loop_NTPase"/>
</dbReference>
<sequence>MASYDEVGVGDSVLLNEISTASFVENIRIRFNNGRIYTYIGEVCVSINPYTSVKLYGPDYVQQYKGREIFERPPHIFAIADAAYKAMKRRGRDSCIVISGESGSGKTEASKIIMKYIAAVTNVAGQSEIERVKNVLLKSNSVLEAFGNAKTNRNDNSSRFGKYMDINFDFKGDPIGGHIENYLLEKSRVVLQQKGERNFHAFYQLLAGASDSDLSKMKLKRDVSKYHFVNQGGSPRVDSISDKADYKAVISAFGILGFSPATIDSIWRTVAAILHLGNLEFVQDGDALKIKNKELTRIIADLLTVKEEEVVRALVGRVIAARGEVMDKSHTKIEAEQAKNAFAKAIYERLFSTIVSHVNTAIQVRDEEQSSRYRYMTVIGVLDIYGFEVFERNSFEQFCINYCNEKLQQLFIELVLKQEQEEYLREGIEWQKIDYFNNQIICDLVEQNHQGIIAILDEGCLNVGKITDELCLEAMENKLKTHKHFTTRKLSPSDKELKHVEEFRVKHYAGDVIYNIKGFLEKNKDSLFQDFKRLMYSSSDPMVSGMWPEGATSITATTKRPLTAGTLFKNSMVSLVKTLASKEPYYVRCIKPNEQKSPVIFDVERVTHQVNYLGLVENVRVRRAGFSHRQPYDRFLRRYKMISQYTWPNFHGGSDMQGTKILMEEQGFSQDVKYGKTKIFIRSPQTLFALEEGRARLLPGIVIFLQKLWRGTICRIQYKKMKAAVVIIRHYRNYKMRSYIVQVQNAFRGVKQMRDYGKSVRWPPAPLMLSQSVDDLKSIHARWRAHMILSRVPREDWPQLQLKVTAGEVLAGKRSDWGVKQKWEGNYLSQHSENPSAAAYIDAVRNMRNKDGFKDVVFSSLVLKYNRCNKMCERALVITDRHLYKLHSKTFKPLRTPIEFHDLTGITVTDGQEQLAAIHLRGGNDFLVSLISSNQTNRIGELVAVLRLYYHKISGQELRVNVSKVVQTMLGNKTKMITVEQSDIASFAAFKKGKKSSDLIYCWPASFNKALPPPESTKLHGNGTSNGGHPRHHRPAPPQPPSRYVNGSGDNNASNGNRSSLHSTGNGHSNGY</sequence>
<dbReference type="EMBL" id="IACT01001279">
    <property type="protein sequence ID" value="LAC20635.1"/>
    <property type="molecule type" value="mRNA"/>
</dbReference>
<feature type="region of interest" description="Disordered" evidence="9">
    <location>
        <begin position="1012"/>
        <end position="1072"/>
    </location>
</feature>
<evidence type="ECO:0000256" key="7">
    <source>
        <dbReference type="ARBA" id="ARBA00023203"/>
    </source>
</evidence>
<dbReference type="SUPFAM" id="SSF52540">
    <property type="entry name" value="P-loop containing nucleoside triphosphate hydrolases"/>
    <property type="match status" value="1"/>
</dbReference>
<feature type="domain" description="TH1" evidence="11">
    <location>
        <begin position="812"/>
        <end position="1005"/>
    </location>
</feature>
<dbReference type="InterPro" id="IPR036961">
    <property type="entry name" value="Kinesin_motor_dom_sf"/>
</dbReference>
<evidence type="ECO:0000256" key="6">
    <source>
        <dbReference type="ARBA" id="ARBA00023175"/>
    </source>
</evidence>
<dbReference type="Pfam" id="PF00063">
    <property type="entry name" value="Myosin_head"/>
    <property type="match status" value="1"/>
</dbReference>
<dbReference type="GO" id="GO:0006897">
    <property type="term" value="P:endocytosis"/>
    <property type="evidence" value="ECO:0007669"/>
    <property type="project" value="TreeGrafter"/>
</dbReference>
<dbReference type="GO" id="GO:0009888">
    <property type="term" value="P:tissue development"/>
    <property type="evidence" value="ECO:0007669"/>
    <property type="project" value="UniProtKB-ARBA"/>
</dbReference>
<dbReference type="CDD" id="cd01378">
    <property type="entry name" value="MYSc_Myo1"/>
    <property type="match status" value="1"/>
</dbReference>
<dbReference type="GO" id="GO:0007015">
    <property type="term" value="P:actin filament organization"/>
    <property type="evidence" value="ECO:0007669"/>
    <property type="project" value="TreeGrafter"/>
</dbReference>
<protein>
    <submittedName>
        <fullName evidence="12">Myosin-IA-like</fullName>
    </submittedName>
</protein>
<keyword evidence="5 8" id="KW-0518">Myosin</keyword>
<reference evidence="12" key="2">
    <citation type="journal article" date="2018" name="Biosci. Biotechnol. Biochem.">
        <title>Polysaccharide hydrolase of the hadal zone amphipods Hirondellea gigas.</title>
        <authorList>
            <person name="Kobayashi H."/>
            <person name="Nagahama T."/>
            <person name="Arai W."/>
            <person name="Sasagawa Y."/>
            <person name="Umeda M."/>
            <person name="Hayashi T."/>
            <person name="Nikaido I."/>
            <person name="Watanabe H."/>
            <person name="Oguri K."/>
            <person name="Kitazato H."/>
            <person name="Fujioka K."/>
            <person name="Kido Y."/>
            <person name="Takami H."/>
        </authorList>
    </citation>
    <scope>NUCLEOTIDE SEQUENCE</scope>
    <source>
        <tissue evidence="12">Whole body</tissue>
    </source>
</reference>
<evidence type="ECO:0000256" key="1">
    <source>
        <dbReference type="ARBA" id="ARBA00008314"/>
    </source>
</evidence>
<dbReference type="GO" id="GO:0007368">
    <property type="term" value="P:determination of left/right symmetry"/>
    <property type="evidence" value="ECO:0007669"/>
    <property type="project" value="UniProtKB-ARBA"/>
</dbReference>
<organism evidence="12">
    <name type="scientific">Hirondellea gigas</name>
    <dbReference type="NCBI Taxonomy" id="1518452"/>
    <lineage>
        <taxon>Eukaryota</taxon>
        <taxon>Metazoa</taxon>
        <taxon>Ecdysozoa</taxon>
        <taxon>Arthropoda</taxon>
        <taxon>Crustacea</taxon>
        <taxon>Multicrustacea</taxon>
        <taxon>Malacostraca</taxon>
        <taxon>Eumalacostraca</taxon>
        <taxon>Peracarida</taxon>
        <taxon>Amphipoda</taxon>
        <taxon>Amphilochidea</taxon>
        <taxon>Lysianassida</taxon>
        <taxon>Lysianassidira</taxon>
        <taxon>Lysianassoidea</taxon>
        <taxon>Lysianassidae</taxon>
        <taxon>Hirondellea</taxon>
    </lineage>
</organism>
<dbReference type="GO" id="GO:0000146">
    <property type="term" value="F:microfilament motor activity"/>
    <property type="evidence" value="ECO:0007669"/>
    <property type="project" value="TreeGrafter"/>
</dbReference>
<evidence type="ECO:0000259" key="11">
    <source>
        <dbReference type="PROSITE" id="PS51757"/>
    </source>
</evidence>
<keyword evidence="3 8" id="KW-0067">ATP-binding</keyword>
<evidence type="ECO:0000313" key="13">
    <source>
        <dbReference type="EMBL" id="LAC20635.1"/>
    </source>
</evidence>
<dbReference type="Gene3D" id="3.40.850.10">
    <property type="entry name" value="Kinesin motor domain"/>
    <property type="match status" value="1"/>
</dbReference>
<keyword evidence="2 8" id="KW-0547">Nucleotide-binding</keyword>
<evidence type="ECO:0000256" key="8">
    <source>
        <dbReference type="PROSITE-ProRule" id="PRU00782"/>
    </source>
</evidence>
<dbReference type="AlphaFoldDB" id="A0A2P2HYR1"/>
<evidence type="ECO:0000313" key="12">
    <source>
        <dbReference type="EMBL" id="LAB66914.1"/>
    </source>
</evidence>
<evidence type="ECO:0000259" key="10">
    <source>
        <dbReference type="PROSITE" id="PS51456"/>
    </source>
</evidence>
<reference evidence="13" key="1">
    <citation type="submission" date="2017-11" db="EMBL/GenBank/DDBJ databases">
        <title>The sensing device of the deep-sea amphipod.</title>
        <authorList>
            <person name="Kobayashi H."/>
            <person name="Nagahama T."/>
            <person name="Arai W."/>
            <person name="Sasagawa Y."/>
            <person name="Umeda M."/>
            <person name="Hayashi T."/>
            <person name="Nikaido I."/>
            <person name="Watanabe H."/>
            <person name="Oguri K."/>
            <person name="Kitazato H."/>
            <person name="Fujioka K."/>
            <person name="Kido Y."/>
            <person name="Takami H."/>
        </authorList>
    </citation>
    <scope>NUCLEOTIDE SEQUENCE</scope>
    <source>
        <tissue evidence="13">Whole body</tissue>
    </source>
</reference>
<keyword evidence="7 8" id="KW-0009">Actin-binding</keyword>
<dbReference type="Gene3D" id="1.20.5.4820">
    <property type="match status" value="1"/>
</dbReference>
<feature type="domain" description="Myosin motor" evidence="10">
    <location>
        <begin position="7"/>
        <end position="695"/>
    </location>
</feature>
<dbReference type="SMART" id="SM00242">
    <property type="entry name" value="MYSc"/>
    <property type="match status" value="1"/>
</dbReference>
<feature type="binding site" evidence="8">
    <location>
        <begin position="100"/>
        <end position="107"/>
    </location>
    <ligand>
        <name>ATP</name>
        <dbReference type="ChEBI" id="CHEBI:30616"/>
    </ligand>
</feature>
<dbReference type="PROSITE" id="PS50096">
    <property type="entry name" value="IQ"/>
    <property type="match status" value="1"/>
</dbReference>
<dbReference type="Gene3D" id="1.20.120.720">
    <property type="entry name" value="Myosin VI head, motor domain, U50 subdomain"/>
    <property type="match status" value="1"/>
</dbReference>
<dbReference type="InterPro" id="IPR036072">
    <property type="entry name" value="MYSc_Myo1"/>
</dbReference>
<dbReference type="PROSITE" id="PS51456">
    <property type="entry name" value="MYOSIN_MOTOR"/>
    <property type="match status" value="1"/>
</dbReference>
<dbReference type="PROSITE" id="PS51757">
    <property type="entry name" value="TH1"/>
    <property type="match status" value="1"/>
</dbReference>
<dbReference type="InterPro" id="IPR001609">
    <property type="entry name" value="Myosin_head_motor_dom-like"/>
</dbReference>
<dbReference type="GO" id="GO:0005524">
    <property type="term" value="F:ATP binding"/>
    <property type="evidence" value="ECO:0007669"/>
    <property type="project" value="UniProtKB-UniRule"/>
</dbReference>
<proteinExistence type="evidence at transcript level"/>
<evidence type="ECO:0000256" key="2">
    <source>
        <dbReference type="ARBA" id="ARBA00022741"/>
    </source>
</evidence>
<dbReference type="GO" id="GO:0005886">
    <property type="term" value="C:plasma membrane"/>
    <property type="evidence" value="ECO:0007669"/>
    <property type="project" value="TreeGrafter"/>
</dbReference>
<feature type="compositionally biased region" description="Low complexity" evidence="9">
    <location>
        <begin position="1042"/>
        <end position="1060"/>
    </location>
</feature>
<comment type="similarity">
    <text evidence="1 8">Belongs to the TRAFAC class myosin-kinesin ATPase superfamily. Myosin family.</text>
</comment>
<dbReference type="GO" id="GO:0030048">
    <property type="term" value="P:actin filament-based movement"/>
    <property type="evidence" value="ECO:0007669"/>
    <property type="project" value="TreeGrafter"/>
</dbReference>
<dbReference type="GO" id="GO:0051015">
    <property type="term" value="F:actin filament binding"/>
    <property type="evidence" value="ECO:0007669"/>
    <property type="project" value="TreeGrafter"/>
</dbReference>
<dbReference type="GO" id="GO:0005737">
    <property type="term" value="C:cytoplasm"/>
    <property type="evidence" value="ECO:0007669"/>
    <property type="project" value="TreeGrafter"/>
</dbReference>
<dbReference type="Gene3D" id="1.10.10.820">
    <property type="match status" value="1"/>
</dbReference>
<dbReference type="Gene3D" id="1.20.58.530">
    <property type="match status" value="1"/>
</dbReference>
<keyword evidence="4" id="KW-0446">Lipid-binding</keyword>
<accession>A0A2P2HYR1</accession>
<dbReference type="Pfam" id="PF06017">
    <property type="entry name" value="Myosin_TH1"/>
    <property type="match status" value="1"/>
</dbReference>
<dbReference type="InterPro" id="IPR010926">
    <property type="entry name" value="Myosin_TH1"/>
</dbReference>
<dbReference type="FunFam" id="1.20.58.530:FF:000004">
    <property type="entry name" value="Unconventional myosin ID"/>
    <property type="match status" value="1"/>
</dbReference>
<dbReference type="PANTHER" id="PTHR13140:SF713">
    <property type="entry name" value="UNCONVENTIONAL MYOSIN ID"/>
    <property type="match status" value="1"/>
</dbReference>
<evidence type="ECO:0000256" key="4">
    <source>
        <dbReference type="ARBA" id="ARBA00023121"/>
    </source>
</evidence>
<dbReference type="PANTHER" id="PTHR13140">
    <property type="entry name" value="MYOSIN"/>
    <property type="match status" value="1"/>
</dbReference>
<keyword evidence="6 8" id="KW-0505">Motor protein</keyword>
<evidence type="ECO:0000256" key="3">
    <source>
        <dbReference type="ARBA" id="ARBA00022840"/>
    </source>
</evidence>
<dbReference type="GO" id="GO:0005902">
    <property type="term" value="C:microvillus"/>
    <property type="evidence" value="ECO:0007669"/>
    <property type="project" value="TreeGrafter"/>
</dbReference>
<name>A0A2P2HYR1_9CRUS</name>
<dbReference type="EMBL" id="IACF01001200">
    <property type="protein sequence ID" value="LAB66914.1"/>
    <property type="molecule type" value="mRNA"/>
</dbReference>
<dbReference type="PRINTS" id="PR00193">
    <property type="entry name" value="MYOSINHEAVY"/>
</dbReference>
<dbReference type="FunFam" id="1.10.10.820:FF:000001">
    <property type="entry name" value="Myosin heavy chain"/>
    <property type="match status" value="1"/>
</dbReference>